<dbReference type="AlphaFoldDB" id="A0A6B8RWM8"/>
<keyword evidence="3" id="KW-0804">Transcription</keyword>
<gene>
    <name evidence="7" type="ORF">EHS13_34355</name>
</gene>
<protein>
    <submittedName>
        <fullName evidence="7">Response regulator</fullName>
    </submittedName>
</protein>
<feature type="modified residue" description="4-aspartylphosphate" evidence="4">
    <location>
        <position position="55"/>
    </location>
</feature>
<dbReference type="OrthoDB" id="2543932at2"/>
<dbReference type="SMART" id="SM00448">
    <property type="entry name" value="REC"/>
    <property type="match status" value="1"/>
</dbReference>
<dbReference type="SUPFAM" id="SSF46689">
    <property type="entry name" value="Homeodomain-like"/>
    <property type="match status" value="2"/>
</dbReference>
<sequence length="542" mass="63176">MYRLLIIDNEPIIVDGLYDLFNEVEHVELEVYKAYSAAEALEQLAMFNINIVFADIHMPEMNGLELQQHIKERWPRCKLIFLTGFNEFSYVQTAMRNGGLDYVLKTEGDERILDAFDKAIASLEEITEKDRFIEEAKQEMYLAKPMLQKEYLVSLLNGDRSYSENIKRKFNELDIPLQTDLPVQLIVGRMDEWPEDYTTSDRVLLMYAIHNIAKEYLAFSHVIPISYDQSKFVWLLQVKATVILEDKVADNRIHEVLDSIQSTCRNLLKITISLVTHAEPCHWRDISTVFASLNRLLGRGLGLEKESLLTDAAAAMSIFNKSPFEDGLMIQNYRNHMPLLESHLEGGAILEFSTLCRSMLQSSSRNHYVYTEIYYSIATMILSYLNRMDVTWSLLEHSDLDGLMRIEEHKTWEIASHYFEGIAQLLLERRQNEKELNSQALLVRIQQYINSHLEDDLSLTQLSEVVYLNPSYLSRLYKQMTNHGLTEYIAEKRIDRAKALLKQTPYKIHEVAKQVGLEVGYFIKLFKKHLNMTPQEYRETNR</sequence>
<keyword evidence="8" id="KW-1185">Reference proteome</keyword>
<name>A0A6B8RWM8_9BACL</name>
<dbReference type="PANTHER" id="PTHR43280:SF10">
    <property type="entry name" value="REGULATORY PROTEIN POCR"/>
    <property type="match status" value="1"/>
</dbReference>
<dbReference type="CDD" id="cd17536">
    <property type="entry name" value="REC_YesN-like"/>
    <property type="match status" value="1"/>
</dbReference>
<evidence type="ECO:0000256" key="2">
    <source>
        <dbReference type="ARBA" id="ARBA00023125"/>
    </source>
</evidence>
<keyword evidence="1" id="KW-0805">Transcription regulation</keyword>
<keyword evidence="2" id="KW-0238">DNA-binding</keyword>
<evidence type="ECO:0000313" key="7">
    <source>
        <dbReference type="EMBL" id="QGQ99586.1"/>
    </source>
</evidence>
<dbReference type="GO" id="GO:0043565">
    <property type="term" value="F:sequence-specific DNA binding"/>
    <property type="evidence" value="ECO:0007669"/>
    <property type="project" value="InterPro"/>
</dbReference>
<evidence type="ECO:0000259" key="6">
    <source>
        <dbReference type="PROSITE" id="PS50110"/>
    </source>
</evidence>
<dbReference type="KEGG" id="ppsc:EHS13_34355"/>
<dbReference type="PROSITE" id="PS50110">
    <property type="entry name" value="RESPONSE_REGULATORY"/>
    <property type="match status" value="1"/>
</dbReference>
<keyword evidence="4" id="KW-0597">Phosphoprotein</keyword>
<evidence type="ECO:0000256" key="4">
    <source>
        <dbReference type="PROSITE-ProRule" id="PRU00169"/>
    </source>
</evidence>
<dbReference type="InterPro" id="IPR009057">
    <property type="entry name" value="Homeodomain-like_sf"/>
</dbReference>
<dbReference type="GO" id="GO:0003700">
    <property type="term" value="F:DNA-binding transcription factor activity"/>
    <property type="evidence" value="ECO:0007669"/>
    <property type="project" value="InterPro"/>
</dbReference>
<accession>A0A6B8RWM8</accession>
<dbReference type="GO" id="GO:0000160">
    <property type="term" value="P:phosphorelay signal transduction system"/>
    <property type="evidence" value="ECO:0007669"/>
    <property type="project" value="InterPro"/>
</dbReference>
<proteinExistence type="predicted"/>
<feature type="domain" description="Response regulatory" evidence="6">
    <location>
        <begin position="3"/>
        <end position="120"/>
    </location>
</feature>
<dbReference type="PROSITE" id="PS01124">
    <property type="entry name" value="HTH_ARAC_FAMILY_2"/>
    <property type="match status" value="1"/>
</dbReference>
<evidence type="ECO:0000256" key="3">
    <source>
        <dbReference type="ARBA" id="ARBA00023163"/>
    </source>
</evidence>
<feature type="domain" description="HTH araC/xylS-type" evidence="5">
    <location>
        <begin position="443"/>
        <end position="540"/>
    </location>
</feature>
<dbReference type="Pfam" id="PF12833">
    <property type="entry name" value="HTH_18"/>
    <property type="match status" value="1"/>
</dbReference>
<dbReference type="RefSeq" id="WP_155704751.1">
    <property type="nucleotide sequence ID" value="NZ_CP034235.1"/>
</dbReference>
<evidence type="ECO:0000259" key="5">
    <source>
        <dbReference type="PROSITE" id="PS01124"/>
    </source>
</evidence>
<dbReference type="EMBL" id="CP034235">
    <property type="protein sequence ID" value="QGQ99586.1"/>
    <property type="molecule type" value="Genomic_DNA"/>
</dbReference>
<dbReference type="InterPro" id="IPR018060">
    <property type="entry name" value="HTH_AraC"/>
</dbReference>
<dbReference type="Pfam" id="PF00072">
    <property type="entry name" value="Response_reg"/>
    <property type="match status" value="1"/>
</dbReference>
<dbReference type="Gene3D" id="3.40.50.2300">
    <property type="match status" value="1"/>
</dbReference>
<dbReference type="PANTHER" id="PTHR43280">
    <property type="entry name" value="ARAC-FAMILY TRANSCRIPTIONAL REGULATOR"/>
    <property type="match status" value="1"/>
</dbReference>
<dbReference type="InterPro" id="IPR001789">
    <property type="entry name" value="Sig_transdc_resp-reg_receiver"/>
</dbReference>
<dbReference type="Proteomes" id="UP000426246">
    <property type="component" value="Chromosome"/>
</dbReference>
<organism evidence="7 8">
    <name type="scientific">Paenibacillus psychroresistens</name>
    <dbReference type="NCBI Taxonomy" id="1778678"/>
    <lineage>
        <taxon>Bacteria</taxon>
        <taxon>Bacillati</taxon>
        <taxon>Bacillota</taxon>
        <taxon>Bacilli</taxon>
        <taxon>Bacillales</taxon>
        <taxon>Paenibacillaceae</taxon>
        <taxon>Paenibacillus</taxon>
    </lineage>
</organism>
<reference evidence="8" key="1">
    <citation type="submission" date="2018-11" db="EMBL/GenBank/DDBJ databases">
        <title>Complete genome sequence of Paenibacillus sp. ML311-T8.</title>
        <authorList>
            <person name="Nam Y.-D."/>
            <person name="Kang J."/>
            <person name="Chung W.-H."/>
            <person name="Park Y.S."/>
        </authorList>
    </citation>
    <scope>NUCLEOTIDE SEQUENCE [LARGE SCALE GENOMIC DNA]</scope>
    <source>
        <strain evidence="8">ML311-T8</strain>
    </source>
</reference>
<dbReference type="InterPro" id="IPR011006">
    <property type="entry name" value="CheY-like_superfamily"/>
</dbReference>
<evidence type="ECO:0000313" key="8">
    <source>
        <dbReference type="Proteomes" id="UP000426246"/>
    </source>
</evidence>
<dbReference type="SUPFAM" id="SSF52172">
    <property type="entry name" value="CheY-like"/>
    <property type="match status" value="1"/>
</dbReference>
<dbReference type="SMART" id="SM00342">
    <property type="entry name" value="HTH_ARAC"/>
    <property type="match status" value="1"/>
</dbReference>
<evidence type="ECO:0000256" key="1">
    <source>
        <dbReference type="ARBA" id="ARBA00023015"/>
    </source>
</evidence>
<dbReference type="Gene3D" id="1.10.10.60">
    <property type="entry name" value="Homeodomain-like"/>
    <property type="match status" value="2"/>
</dbReference>